<evidence type="ECO:0000256" key="1">
    <source>
        <dbReference type="SAM" id="MobiDB-lite"/>
    </source>
</evidence>
<feature type="transmembrane region" description="Helical" evidence="2">
    <location>
        <begin position="14"/>
        <end position="37"/>
    </location>
</feature>
<evidence type="ECO:0000313" key="3">
    <source>
        <dbReference type="EMBL" id="KAH9001287.1"/>
    </source>
</evidence>
<keyword evidence="4" id="KW-1185">Reference proteome</keyword>
<dbReference type="PANTHER" id="PTHR34391:SF1">
    <property type="entry name" value="UPF0658 GOLGI APPARATUS MEMBRANE PROTEIN C1952.10C-RELATED"/>
    <property type="match status" value="1"/>
</dbReference>
<evidence type="ECO:0000256" key="2">
    <source>
        <dbReference type="SAM" id="Phobius"/>
    </source>
</evidence>
<dbReference type="EMBL" id="JAKELL010000001">
    <property type="protein sequence ID" value="KAH9001287.1"/>
    <property type="molecule type" value="Genomic_DNA"/>
</dbReference>
<feature type="transmembrane region" description="Helical" evidence="2">
    <location>
        <begin position="134"/>
        <end position="157"/>
    </location>
</feature>
<keyword evidence="2" id="KW-1133">Transmembrane helix</keyword>
<dbReference type="Proteomes" id="UP001201163">
    <property type="component" value="Unassembled WGS sequence"/>
</dbReference>
<dbReference type="AlphaFoldDB" id="A0AAD4QI08"/>
<dbReference type="GO" id="GO:0005794">
    <property type="term" value="C:Golgi apparatus"/>
    <property type="evidence" value="ECO:0007669"/>
    <property type="project" value="TreeGrafter"/>
</dbReference>
<feature type="transmembrane region" description="Helical" evidence="2">
    <location>
        <begin position="49"/>
        <end position="70"/>
    </location>
</feature>
<feature type="transmembrane region" description="Helical" evidence="2">
    <location>
        <begin position="77"/>
        <end position="97"/>
    </location>
</feature>
<feature type="region of interest" description="Disordered" evidence="1">
    <location>
        <begin position="352"/>
        <end position="376"/>
    </location>
</feature>
<feature type="transmembrane region" description="Helical" evidence="2">
    <location>
        <begin position="302"/>
        <end position="326"/>
    </location>
</feature>
<keyword evidence="2" id="KW-0812">Transmembrane</keyword>
<accession>A0AAD4QI08</accession>
<proteinExistence type="predicted"/>
<gene>
    <name evidence="3" type="ORF">EDB92DRAFT_1939044</name>
</gene>
<keyword evidence="2" id="KW-0472">Membrane</keyword>
<feature type="transmembrane region" description="Helical" evidence="2">
    <location>
        <begin position="183"/>
        <end position="208"/>
    </location>
</feature>
<dbReference type="InterPro" id="IPR040410">
    <property type="entry name" value="UPF0658_Golgi"/>
</dbReference>
<feature type="transmembrane region" description="Helical" evidence="2">
    <location>
        <begin position="214"/>
        <end position="235"/>
    </location>
</feature>
<organism evidence="3 4">
    <name type="scientific">Lactarius akahatsu</name>
    <dbReference type="NCBI Taxonomy" id="416441"/>
    <lineage>
        <taxon>Eukaryota</taxon>
        <taxon>Fungi</taxon>
        <taxon>Dikarya</taxon>
        <taxon>Basidiomycota</taxon>
        <taxon>Agaricomycotina</taxon>
        <taxon>Agaricomycetes</taxon>
        <taxon>Russulales</taxon>
        <taxon>Russulaceae</taxon>
        <taxon>Lactarius</taxon>
    </lineage>
</organism>
<protein>
    <submittedName>
        <fullName evidence="3">Uncharacterized protein</fullName>
    </submittedName>
</protein>
<feature type="transmembrane region" description="Helical" evidence="2">
    <location>
        <begin position="256"/>
        <end position="282"/>
    </location>
</feature>
<comment type="caution">
    <text evidence="3">The sequence shown here is derived from an EMBL/GenBank/DDBJ whole genome shotgun (WGS) entry which is preliminary data.</text>
</comment>
<dbReference type="PANTHER" id="PTHR34391">
    <property type="entry name" value="UPF0658 GOLGI APPARATUS MEMBRANE PROTEIN C1952.10C-RELATED"/>
    <property type="match status" value="1"/>
</dbReference>
<sequence length="376" mass="42512">MTVDPFLGTRAQRLFIATISIQAIAVLAIISIVFHLVSEHVDLSQANYKTIPCYLALFVLAEVFELLMAFDALRLRNVIQLAGILVFHVALVVFAAIQVHETKAALVRKPDCDGTNDYVLCGGRGTLYRKVEHLLITVPCIIAAAWLVMIFFVRALYYEFGWAIFRIVGANPAMKTMYQYYQVLLCLLKFDFFAFTGVTIQLLIVVLNRSSAEFGLTIAAIPVVLLLLLVCGIAVKREIKWCVRQYNGLSFSDVPFLWRLMSFSLFLMLASETYLTQLLYIYKLVRFYEPSSEEQYETTRATLTVFTIVAILLLLATFAVGLKCFLDFDRGLYDSKTSGQLFPRYTLLLKPRRGPNSPGEKPDSFGQPLEPRISIE</sequence>
<evidence type="ECO:0000313" key="4">
    <source>
        <dbReference type="Proteomes" id="UP001201163"/>
    </source>
</evidence>
<name>A0AAD4QI08_9AGAM</name>
<reference evidence="3" key="1">
    <citation type="submission" date="2022-01" db="EMBL/GenBank/DDBJ databases">
        <title>Comparative genomics reveals a dynamic genome evolution in the ectomycorrhizal milk-cap (Lactarius) mushrooms.</title>
        <authorList>
            <consortium name="DOE Joint Genome Institute"/>
            <person name="Lebreton A."/>
            <person name="Tang N."/>
            <person name="Kuo A."/>
            <person name="LaButti K."/>
            <person name="Drula E."/>
            <person name="Barry K."/>
            <person name="Clum A."/>
            <person name="Lipzen A."/>
            <person name="Mousain D."/>
            <person name="Ng V."/>
            <person name="Wang R."/>
            <person name="Wang X."/>
            <person name="Dai Y."/>
            <person name="Henrissat B."/>
            <person name="Grigoriev I.V."/>
            <person name="Guerin-Laguette A."/>
            <person name="Yu F."/>
            <person name="Martin F.M."/>
        </authorList>
    </citation>
    <scope>NUCLEOTIDE SEQUENCE</scope>
    <source>
        <strain evidence="3">QP</strain>
    </source>
</reference>